<dbReference type="EMBL" id="KZ155790">
    <property type="protein sequence ID" value="OUS45450.1"/>
    <property type="molecule type" value="Genomic_DNA"/>
</dbReference>
<evidence type="ECO:0000256" key="4">
    <source>
        <dbReference type="ARBA" id="ARBA00022485"/>
    </source>
</evidence>
<evidence type="ECO:0000313" key="11">
    <source>
        <dbReference type="EMBL" id="OUS45450.1"/>
    </source>
</evidence>
<feature type="domain" description="Fe-S metabolism associated" evidence="10">
    <location>
        <begin position="13"/>
        <end position="128"/>
    </location>
</feature>
<keyword evidence="8" id="KW-0408">Iron</keyword>
<dbReference type="GO" id="GO:0046872">
    <property type="term" value="F:metal ion binding"/>
    <property type="evidence" value="ECO:0007669"/>
    <property type="project" value="UniProtKB-KW"/>
</dbReference>
<dbReference type="PANTHER" id="PTHR30573:SF0">
    <property type="entry name" value="QUINOLINATE SYNTHASE, CHLOROPLASTIC"/>
    <property type="match status" value="1"/>
</dbReference>
<dbReference type="InterPro" id="IPR036094">
    <property type="entry name" value="NadA_sf"/>
</dbReference>
<dbReference type="InterPro" id="IPR003808">
    <property type="entry name" value="Fe-S_metab-assoc_dom"/>
</dbReference>
<organism evidence="11">
    <name type="scientific">Ostreococcus tauri</name>
    <name type="common">Marine green alga</name>
    <dbReference type="NCBI Taxonomy" id="70448"/>
    <lineage>
        <taxon>Eukaryota</taxon>
        <taxon>Viridiplantae</taxon>
        <taxon>Chlorophyta</taxon>
        <taxon>Mamiellophyceae</taxon>
        <taxon>Mamiellales</taxon>
        <taxon>Bathycoccaceae</taxon>
        <taxon>Ostreococcus</taxon>
    </lineage>
</organism>
<dbReference type="InterPro" id="IPR003473">
    <property type="entry name" value="NadA"/>
</dbReference>
<dbReference type="FunFam" id="3.40.50.10800:FF:000006">
    <property type="entry name" value="Quinolinate synthase, chloroplastic"/>
    <property type="match status" value="1"/>
</dbReference>
<dbReference type="PANTHER" id="PTHR30573">
    <property type="entry name" value="QUINOLINATE SYNTHETASE A"/>
    <property type="match status" value="1"/>
</dbReference>
<evidence type="ECO:0000256" key="9">
    <source>
        <dbReference type="ARBA" id="ARBA00023014"/>
    </source>
</evidence>
<evidence type="ECO:0000256" key="2">
    <source>
        <dbReference type="ARBA" id="ARBA00005065"/>
    </source>
</evidence>
<dbReference type="Pfam" id="PF02445">
    <property type="entry name" value="NadA"/>
    <property type="match status" value="1"/>
</dbReference>
<dbReference type="Pfam" id="PF02657">
    <property type="entry name" value="SufE"/>
    <property type="match status" value="1"/>
</dbReference>
<evidence type="ECO:0000256" key="8">
    <source>
        <dbReference type="ARBA" id="ARBA00023004"/>
    </source>
</evidence>
<name>A0A1Y5I7B4_OSTTA</name>
<comment type="cofactor">
    <cofactor evidence="1">
        <name>[4Fe-4S] cluster</name>
        <dbReference type="ChEBI" id="CHEBI:49883"/>
    </cofactor>
</comment>
<dbReference type="Gene3D" id="3.90.1010.10">
    <property type="match status" value="1"/>
</dbReference>
<dbReference type="SUPFAM" id="SSF142754">
    <property type="entry name" value="NadA-like"/>
    <property type="match status" value="1"/>
</dbReference>
<evidence type="ECO:0000256" key="6">
    <source>
        <dbReference type="ARBA" id="ARBA00022679"/>
    </source>
</evidence>
<proteinExistence type="predicted"/>
<sequence>MRAAAEVRDGGADASARVKALIRLARSPGGIEEACARNAVTRVMGCASASWIEASVDGAGKVRARCASESDVTRGYGRVLCGVLNGSAVEDALTMSDGFVDAMEIGLGSKVEKSRVNGFKNMLETAKKQLRAATSSAGGDPFPSLIITASEVRSRGSFAASQASYLEPDVGKVKALVDALRTKKIGIVAHFYMDPEVQGILMAAKAEYPHIAISDSLVMADLAVKMVESGCETVGVLGVDFMSENVRAIIDEAGHPEAKVYRMAAEDIGCSLAEAAQSESYDRYLTEAGKTKNGVHVIYINTGLDTKAGANAKIPTITCTSSNVVATVLQAAAQIPDVNVFYGPDTYMGGNLAELLRRMTTWSDEEIKEMHPAHDRETVKSLLPRLKYFDDGTCMVHDMFGRDVCETVCAYYGDAYQTAHFEVPGEMFKLAMEAKDRGLGVVGSTQNILDYTCARVDEAIARALPEGERLRFVLGTETGMVTSIVRAVQARLRSACDAGVCGVEAEIVFPVSSDAVAATGDADIPVVPGVLSGEGCSLDGGCASCPYMKMNSYDALMKMCDRVGSAAGEAMLAAQEPRKYESEDGTGPSIASQGCVPILHMRHFQKNKTFSDELVTDITGRV</sequence>
<dbReference type="GO" id="GO:0008987">
    <property type="term" value="F:quinolinate synthetase A activity"/>
    <property type="evidence" value="ECO:0007669"/>
    <property type="project" value="InterPro"/>
</dbReference>
<dbReference type="EC" id="2.5.1.72" evidence="3"/>
<gene>
    <name evidence="11" type="ORF">BE221DRAFT_206493</name>
</gene>
<keyword evidence="5" id="KW-0662">Pyridine nucleotide biosynthesis</keyword>
<evidence type="ECO:0000256" key="1">
    <source>
        <dbReference type="ARBA" id="ARBA00001966"/>
    </source>
</evidence>
<keyword evidence="9" id="KW-0411">Iron-sulfur</keyword>
<dbReference type="GO" id="GO:0051539">
    <property type="term" value="F:4 iron, 4 sulfur cluster binding"/>
    <property type="evidence" value="ECO:0007669"/>
    <property type="project" value="UniProtKB-KW"/>
</dbReference>
<dbReference type="UniPathway" id="UPA00253">
    <property type="reaction ID" value="UER00327"/>
</dbReference>
<dbReference type="SUPFAM" id="SSF82649">
    <property type="entry name" value="SufE/NifU"/>
    <property type="match status" value="1"/>
</dbReference>
<evidence type="ECO:0000256" key="3">
    <source>
        <dbReference type="ARBA" id="ARBA00012669"/>
    </source>
</evidence>
<keyword evidence="7" id="KW-0479">Metal-binding</keyword>
<dbReference type="Proteomes" id="UP000195557">
    <property type="component" value="Unassembled WGS sequence"/>
</dbReference>
<dbReference type="Gene3D" id="3.40.50.10800">
    <property type="entry name" value="NadA-like"/>
    <property type="match status" value="3"/>
</dbReference>
<dbReference type="eggNOG" id="ENOG502QPQ6">
    <property type="taxonomic scope" value="Eukaryota"/>
</dbReference>
<reference evidence="11" key="1">
    <citation type="submission" date="2017-04" db="EMBL/GenBank/DDBJ databases">
        <title>Population genomics of picophytoplankton unveils novel chromosome hypervariability.</title>
        <authorList>
            <consortium name="DOE Joint Genome Institute"/>
            <person name="Blanc-Mathieu R."/>
            <person name="Krasovec M."/>
            <person name="Hebrard M."/>
            <person name="Yau S."/>
            <person name="Desgranges E."/>
            <person name="Martin J."/>
            <person name="Schackwitz W."/>
            <person name="Kuo A."/>
            <person name="Salin G."/>
            <person name="Donnadieu C."/>
            <person name="Desdevises Y."/>
            <person name="Sanchez-Ferandin S."/>
            <person name="Moreau H."/>
            <person name="Rivals E."/>
            <person name="Grigoriev I.V."/>
            <person name="Grimsley N."/>
            <person name="Eyre-Walker A."/>
            <person name="Piganeau G."/>
        </authorList>
    </citation>
    <scope>NUCLEOTIDE SEQUENCE [LARGE SCALE GENOMIC DNA]</scope>
    <source>
        <strain evidence="11">RCC 1115</strain>
    </source>
</reference>
<dbReference type="GO" id="GO:0034628">
    <property type="term" value="P:'de novo' NAD+ biosynthetic process from L-aspartate"/>
    <property type="evidence" value="ECO:0007669"/>
    <property type="project" value="TreeGrafter"/>
</dbReference>
<evidence type="ECO:0000256" key="7">
    <source>
        <dbReference type="ARBA" id="ARBA00022723"/>
    </source>
</evidence>
<evidence type="ECO:0000259" key="10">
    <source>
        <dbReference type="Pfam" id="PF02657"/>
    </source>
</evidence>
<accession>A0A1Y5I7B4</accession>
<dbReference type="GO" id="GO:0009507">
    <property type="term" value="C:chloroplast"/>
    <property type="evidence" value="ECO:0007669"/>
    <property type="project" value="TreeGrafter"/>
</dbReference>
<keyword evidence="4" id="KW-0004">4Fe-4S</keyword>
<dbReference type="AlphaFoldDB" id="A0A1Y5I7B4"/>
<comment type="pathway">
    <text evidence="2">Cofactor biosynthesis; NAD(+) biosynthesis; quinolinate from iminoaspartate: step 1/1.</text>
</comment>
<protein>
    <recommendedName>
        <fullName evidence="3">quinolinate synthase</fullName>
        <ecNumber evidence="3">2.5.1.72</ecNumber>
    </recommendedName>
</protein>
<evidence type="ECO:0000256" key="5">
    <source>
        <dbReference type="ARBA" id="ARBA00022642"/>
    </source>
</evidence>
<keyword evidence="6" id="KW-0808">Transferase</keyword>